<protein>
    <submittedName>
        <fullName evidence="1">Uncharacterized protein</fullName>
    </submittedName>
</protein>
<comment type="caution">
    <text evidence="1">The sequence shown here is derived from an EMBL/GenBank/DDBJ whole genome shotgun (WGS) entry which is preliminary data.</text>
</comment>
<evidence type="ECO:0000313" key="1">
    <source>
        <dbReference type="EMBL" id="MBB6145397.1"/>
    </source>
</evidence>
<dbReference type="AlphaFoldDB" id="A0A841JYB1"/>
<organism evidence="1 2">
    <name type="scientific">Silvibacterium bohemicum</name>
    <dbReference type="NCBI Taxonomy" id="1577686"/>
    <lineage>
        <taxon>Bacteria</taxon>
        <taxon>Pseudomonadati</taxon>
        <taxon>Acidobacteriota</taxon>
        <taxon>Terriglobia</taxon>
        <taxon>Terriglobales</taxon>
        <taxon>Acidobacteriaceae</taxon>
        <taxon>Silvibacterium</taxon>
    </lineage>
</organism>
<reference evidence="1 2" key="1">
    <citation type="submission" date="2020-08" db="EMBL/GenBank/DDBJ databases">
        <title>Genomic Encyclopedia of Type Strains, Phase IV (KMG-IV): sequencing the most valuable type-strain genomes for metagenomic binning, comparative biology and taxonomic classification.</title>
        <authorList>
            <person name="Goeker M."/>
        </authorList>
    </citation>
    <scope>NUCLEOTIDE SEQUENCE [LARGE SCALE GENOMIC DNA]</scope>
    <source>
        <strain evidence="1 2">DSM 103733</strain>
    </source>
</reference>
<dbReference type="EMBL" id="JACHEK010000006">
    <property type="protein sequence ID" value="MBB6145397.1"/>
    <property type="molecule type" value="Genomic_DNA"/>
</dbReference>
<evidence type="ECO:0000313" key="2">
    <source>
        <dbReference type="Proteomes" id="UP000538666"/>
    </source>
</evidence>
<sequence length="39" mass="4122">MPNLALCTYTLLGGRTDRQPAIALPAATTPSLSTKYRAS</sequence>
<keyword evidence="2" id="KW-1185">Reference proteome</keyword>
<gene>
    <name evidence="1" type="ORF">HNQ77_003355</name>
</gene>
<name>A0A841JYB1_9BACT</name>
<proteinExistence type="predicted"/>
<accession>A0A841JYB1</accession>
<dbReference type="Proteomes" id="UP000538666">
    <property type="component" value="Unassembled WGS sequence"/>
</dbReference>